<dbReference type="EMBL" id="GBRH01203076">
    <property type="protein sequence ID" value="JAD94819.1"/>
    <property type="molecule type" value="Transcribed_RNA"/>
</dbReference>
<evidence type="ECO:0000313" key="1">
    <source>
        <dbReference type="EMBL" id="JAD94819.1"/>
    </source>
</evidence>
<name>A0A0A9E1Z6_ARUDO</name>
<dbReference type="AlphaFoldDB" id="A0A0A9E1Z6"/>
<organism evidence="1">
    <name type="scientific">Arundo donax</name>
    <name type="common">Giant reed</name>
    <name type="synonym">Donax arundinaceus</name>
    <dbReference type="NCBI Taxonomy" id="35708"/>
    <lineage>
        <taxon>Eukaryota</taxon>
        <taxon>Viridiplantae</taxon>
        <taxon>Streptophyta</taxon>
        <taxon>Embryophyta</taxon>
        <taxon>Tracheophyta</taxon>
        <taxon>Spermatophyta</taxon>
        <taxon>Magnoliopsida</taxon>
        <taxon>Liliopsida</taxon>
        <taxon>Poales</taxon>
        <taxon>Poaceae</taxon>
        <taxon>PACMAD clade</taxon>
        <taxon>Arundinoideae</taxon>
        <taxon>Arundineae</taxon>
        <taxon>Arundo</taxon>
    </lineage>
</organism>
<reference evidence="1" key="1">
    <citation type="submission" date="2014-09" db="EMBL/GenBank/DDBJ databases">
        <authorList>
            <person name="Magalhaes I.L.F."/>
            <person name="Oliveira U."/>
            <person name="Santos F.R."/>
            <person name="Vidigal T.H.D.A."/>
            <person name="Brescovit A.D."/>
            <person name="Santos A.J."/>
        </authorList>
    </citation>
    <scope>NUCLEOTIDE SEQUENCE</scope>
    <source>
        <tissue evidence="1">Shoot tissue taken approximately 20 cm above the soil surface</tissue>
    </source>
</reference>
<sequence>MALLRCGSTTSSYLTTGEGMCNSVRVTACIGWSKFLYYSNRTVYITVVIWRDERTPFRIYIYR</sequence>
<proteinExistence type="predicted"/>
<accession>A0A0A9E1Z6</accession>
<protein>
    <submittedName>
        <fullName evidence="1">Uncharacterized protein</fullName>
    </submittedName>
</protein>
<reference evidence="1" key="2">
    <citation type="journal article" date="2015" name="Data Brief">
        <title>Shoot transcriptome of the giant reed, Arundo donax.</title>
        <authorList>
            <person name="Barrero R.A."/>
            <person name="Guerrero F.D."/>
            <person name="Moolhuijzen P."/>
            <person name="Goolsby J.A."/>
            <person name="Tidwell J."/>
            <person name="Bellgard S.E."/>
            <person name="Bellgard M.I."/>
        </authorList>
    </citation>
    <scope>NUCLEOTIDE SEQUENCE</scope>
    <source>
        <tissue evidence="1">Shoot tissue taken approximately 20 cm above the soil surface</tissue>
    </source>
</reference>